<sequence>MDEEEFENYPWGRVAFKNLMKPSKKQSYGSPGMSWMGLLRFYNDHFIMVERDFVYLKWDDDKENLLVDNLIKAM</sequence>
<dbReference type="OrthoDB" id="1027241at2759"/>
<accession>A0A6D2HLG6</accession>
<reference evidence="1" key="1">
    <citation type="submission" date="2020-01" db="EMBL/GenBank/DDBJ databases">
        <authorList>
            <person name="Mishra B."/>
        </authorList>
    </citation>
    <scope>NUCLEOTIDE SEQUENCE [LARGE SCALE GENOMIC DNA]</scope>
</reference>
<evidence type="ECO:0000313" key="2">
    <source>
        <dbReference type="Proteomes" id="UP000467841"/>
    </source>
</evidence>
<name>A0A6D2HLG6_9BRAS</name>
<evidence type="ECO:0008006" key="3">
    <source>
        <dbReference type="Google" id="ProtNLM"/>
    </source>
</evidence>
<comment type="caution">
    <text evidence="1">The sequence shown here is derived from an EMBL/GenBank/DDBJ whole genome shotgun (WGS) entry which is preliminary data.</text>
</comment>
<gene>
    <name evidence="1" type="ORF">MERR_LOCUS1675</name>
</gene>
<evidence type="ECO:0000313" key="1">
    <source>
        <dbReference type="EMBL" id="CAA7014441.1"/>
    </source>
</evidence>
<dbReference type="AlphaFoldDB" id="A0A6D2HLG6"/>
<dbReference type="Proteomes" id="UP000467841">
    <property type="component" value="Unassembled WGS sequence"/>
</dbReference>
<dbReference type="EMBL" id="CACVBM020000111">
    <property type="protein sequence ID" value="CAA7014441.1"/>
    <property type="molecule type" value="Genomic_DNA"/>
</dbReference>
<protein>
    <recommendedName>
        <fullName evidence="3">DUF1985 domain-containing protein</fullName>
    </recommendedName>
</protein>
<keyword evidence="2" id="KW-1185">Reference proteome</keyword>
<organism evidence="1 2">
    <name type="scientific">Microthlaspi erraticum</name>
    <dbReference type="NCBI Taxonomy" id="1685480"/>
    <lineage>
        <taxon>Eukaryota</taxon>
        <taxon>Viridiplantae</taxon>
        <taxon>Streptophyta</taxon>
        <taxon>Embryophyta</taxon>
        <taxon>Tracheophyta</taxon>
        <taxon>Spermatophyta</taxon>
        <taxon>Magnoliopsida</taxon>
        <taxon>eudicotyledons</taxon>
        <taxon>Gunneridae</taxon>
        <taxon>Pentapetalae</taxon>
        <taxon>rosids</taxon>
        <taxon>malvids</taxon>
        <taxon>Brassicales</taxon>
        <taxon>Brassicaceae</taxon>
        <taxon>Coluteocarpeae</taxon>
        <taxon>Microthlaspi</taxon>
    </lineage>
</organism>
<proteinExistence type="predicted"/>